<dbReference type="STRING" id="1449976.KALB_4967"/>
<evidence type="ECO:0000313" key="1">
    <source>
        <dbReference type="EMBL" id="AHH98329.1"/>
    </source>
</evidence>
<dbReference type="EMBL" id="CP007155">
    <property type="protein sequence ID" value="AHH98329.1"/>
    <property type="molecule type" value="Genomic_DNA"/>
</dbReference>
<protein>
    <recommendedName>
        <fullName evidence="3">Head-to-tail stopper</fullName>
    </recommendedName>
</protein>
<dbReference type="KEGG" id="kal:KALB_4967"/>
<evidence type="ECO:0008006" key="3">
    <source>
        <dbReference type="Google" id="ProtNLM"/>
    </source>
</evidence>
<gene>
    <name evidence="1" type="ORF">KALB_4967</name>
</gene>
<dbReference type="HOGENOM" id="CLU_2130200_0_0_11"/>
<accession>W5WJI7</accession>
<dbReference type="RefSeq" id="WP_025358343.1">
    <property type="nucleotide sequence ID" value="NZ_CP007155.1"/>
</dbReference>
<evidence type="ECO:0000313" key="2">
    <source>
        <dbReference type="Proteomes" id="UP000019225"/>
    </source>
</evidence>
<organism evidence="1 2">
    <name type="scientific">Kutzneria albida DSM 43870</name>
    <dbReference type="NCBI Taxonomy" id="1449976"/>
    <lineage>
        <taxon>Bacteria</taxon>
        <taxon>Bacillati</taxon>
        <taxon>Actinomycetota</taxon>
        <taxon>Actinomycetes</taxon>
        <taxon>Pseudonocardiales</taxon>
        <taxon>Pseudonocardiaceae</taxon>
        <taxon>Kutzneria</taxon>
    </lineage>
</organism>
<sequence>MTVPLGQQTLILVSRSDGAKDNMGVPARIEVETSVSGCSWQPASADEDVVHDVDRAEDLWNAWIPGGTGARVIDAIKTPWDGLQYEIQGTPQTWVDAFGRVSHTILTARRVTG</sequence>
<name>W5WJI7_9PSEU</name>
<proteinExistence type="predicted"/>
<dbReference type="Proteomes" id="UP000019225">
    <property type="component" value="Chromosome"/>
</dbReference>
<keyword evidence="2" id="KW-1185">Reference proteome</keyword>
<dbReference type="OrthoDB" id="3483774at2"/>
<dbReference type="AlphaFoldDB" id="W5WJI7"/>
<reference evidence="1 2" key="1">
    <citation type="journal article" date="2014" name="BMC Genomics">
        <title>Complete genome sequence of producer of the glycopeptide antibiotic Aculeximycin Kutzneria albida DSM 43870T, a representative of minor genus of Pseudonocardiaceae.</title>
        <authorList>
            <person name="Rebets Y."/>
            <person name="Tokovenko B."/>
            <person name="Lushchyk I."/>
            <person name="Ruckert C."/>
            <person name="Zaburannyi N."/>
            <person name="Bechthold A."/>
            <person name="Kalinowski J."/>
            <person name="Luzhetskyy A."/>
        </authorList>
    </citation>
    <scope>NUCLEOTIDE SEQUENCE [LARGE SCALE GENOMIC DNA]</scope>
    <source>
        <strain evidence="1">DSM 43870</strain>
    </source>
</reference>